<organism evidence="1 2">
    <name type="scientific">Peribacillus asahii</name>
    <dbReference type="NCBI Taxonomy" id="228899"/>
    <lineage>
        <taxon>Bacteria</taxon>
        <taxon>Bacillati</taxon>
        <taxon>Bacillota</taxon>
        <taxon>Bacilli</taxon>
        <taxon>Bacillales</taxon>
        <taxon>Bacillaceae</taxon>
        <taxon>Peribacillus</taxon>
    </lineage>
</organism>
<dbReference type="KEGG" id="pasa:BAOM_4834"/>
<evidence type="ECO:0000313" key="2">
    <source>
        <dbReference type="Proteomes" id="UP000283095"/>
    </source>
</evidence>
<sequence length="54" mass="6326">MAFSRLKLLFLGYIYSESGGNMPFCYFSQKFFLCSYFRQTCRILSISSLFLSVL</sequence>
<dbReference type="EMBL" id="CP026095">
    <property type="protein sequence ID" value="AZV45392.1"/>
    <property type="molecule type" value="Genomic_DNA"/>
</dbReference>
<dbReference type="AlphaFoldDB" id="A0A3Q9RR68"/>
<dbReference type="Proteomes" id="UP000283095">
    <property type="component" value="Chromosome"/>
</dbReference>
<reference evidence="1 2" key="1">
    <citation type="submission" date="2018-01" db="EMBL/GenBank/DDBJ databases">
        <title>Bacillus asahii Genome sequencing and assembly.</title>
        <authorList>
            <person name="Jiang H."/>
            <person name="Feng Y."/>
            <person name="Zhao F."/>
            <person name="Lin X."/>
        </authorList>
    </citation>
    <scope>NUCLEOTIDE SEQUENCE [LARGE SCALE GENOMIC DNA]</scope>
    <source>
        <strain evidence="1 2">OM18</strain>
    </source>
</reference>
<accession>A0A3Q9RR68</accession>
<protein>
    <submittedName>
        <fullName evidence="1">Uncharacterized protein</fullName>
    </submittedName>
</protein>
<evidence type="ECO:0000313" key="1">
    <source>
        <dbReference type="EMBL" id="AZV45392.1"/>
    </source>
</evidence>
<name>A0A3Q9RR68_9BACI</name>
<proteinExistence type="predicted"/>
<gene>
    <name evidence="1" type="ORF">BAOM_4834</name>
</gene>